<proteinExistence type="predicted"/>
<evidence type="ECO:0000256" key="1">
    <source>
        <dbReference type="SAM" id="Phobius"/>
    </source>
</evidence>
<name>A9KH28_COXBN</name>
<dbReference type="InterPro" id="IPR010352">
    <property type="entry name" value="DUF945"/>
</dbReference>
<keyword evidence="1" id="KW-1133">Transmembrane helix</keyword>
<dbReference type="Pfam" id="PF06097">
    <property type="entry name" value="DUF945"/>
    <property type="match status" value="1"/>
</dbReference>
<protein>
    <submittedName>
        <fullName evidence="2">Uncharacterized protein</fullName>
    </submittedName>
</protein>
<keyword evidence="1" id="KW-0472">Membrane</keyword>
<feature type="transmembrane region" description="Helical" evidence="1">
    <location>
        <begin position="12"/>
        <end position="36"/>
    </location>
</feature>
<dbReference type="AlphaFoldDB" id="A9KH28"/>
<evidence type="ECO:0000313" key="3">
    <source>
        <dbReference type="Proteomes" id="UP000008555"/>
    </source>
</evidence>
<dbReference type="RefSeq" id="WP_011997421.1">
    <property type="nucleotide sequence ID" value="NC_009727.1"/>
</dbReference>
<evidence type="ECO:0000313" key="2">
    <source>
        <dbReference type="EMBL" id="ABS77964.2"/>
    </source>
</evidence>
<keyword evidence="1" id="KW-0812">Transmembrane</keyword>
<dbReference type="Proteomes" id="UP000008555">
    <property type="component" value="Chromosome"/>
</dbReference>
<dbReference type="KEGG" id="cbd:CBUD_2110"/>
<gene>
    <name evidence="2" type="ordered locus">CBUD_2110</name>
</gene>
<accession>A9KH28</accession>
<organism evidence="2 3">
    <name type="scientific">Coxiella burnetii (strain Dugway 5J108-111)</name>
    <dbReference type="NCBI Taxonomy" id="434922"/>
    <lineage>
        <taxon>Bacteria</taxon>
        <taxon>Pseudomonadati</taxon>
        <taxon>Pseudomonadota</taxon>
        <taxon>Gammaproteobacteria</taxon>
        <taxon>Legionellales</taxon>
        <taxon>Coxiellaceae</taxon>
        <taxon>Coxiella</taxon>
    </lineage>
</organism>
<dbReference type="HOGENOM" id="CLU_043131_0_0_6"/>
<reference evidence="2 3" key="1">
    <citation type="journal article" date="2009" name="Infect. Immun.">
        <title>Comparative genomics reveal extensive transposon-mediated genomic plasticity and diversity among potential effector proteins within the genus Coxiella.</title>
        <authorList>
            <person name="Beare P.A."/>
            <person name="Unsworth N."/>
            <person name="Andoh M."/>
            <person name="Voth D.E."/>
            <person name="Omsland A."/>
            <person name="Gilk S.D."/>
            <person name="Williams K.P."/>
            <person name="Sobral B.W."/>
            <person name="Kupko J.J.III."/>
            <person name="Porcella S.F."/>
            <person name="Samuel J.E."/>
            <person name="Heinzen R.A."/>
        </authorList>
    </citation>
    <scope>NUCLEOTIDE SEQUENCE [LARGE SCALE GENOMIC DNA]</scope>
    <source>
        <strain evidence="2 3">Dugway 5J108-111</strain>
    </source>
</reference>
<sequence length="444" mass="50127">MIRSGKMRKLINSIIGVALIVVIVLLVLPLGMSFWLKNNYPSILTRLSQAHNVSLKLINFDRGWFASKAVIQVIIPNSEDKTTQPIKFTINQHIFNGPFIFSKNNHKVKLHCAKALVYTTSNDPNFTFHSSTLLRFNNSSKSSLYASNVNVANGQEQIVLKDTNLEILYNPLTQRLVSNAVIKSALISEQQKTILIMDNITWRNDLHHATPLWEGKRSLSLNKFTYYLTPEQPIEVKNFILENQQNAANDTTTFTFSSHADSIKDTSLNLAPLDIKFSLTQMNTAALVNLINTALNENHLKLNPQQLHQFHTPAINLLAQGLEVSLAHLTFGTEEGQVSVQGQLHLPAQNQSPDLSQIMVNAKGNLQAKMPMAWLKKELSRIYEDKKVELDDQALTPEQIADQQIQYWINNKKLIPQNQDVELTINYDKGKLLVNNLPSHAPQQ</sequence>
<dbReference type="EMBL" id="CP000733">
    <property type="protein sequence ID" value="ABS77964.2"/>
    <property type="molecule type" value="Genomic_DNA"/>
</dbReference>